<proteinExistence type="predicted"/>
<reference evidence="3" key="1">
    <citation type="submission" date="2017-09" db="EMBL/GenBank/DDBJ databases">
        <title>Depth-based differentiation of microbial function through sediment-hosted aquifers and enrichment of novel symbionts in the deep terrestrial subsurface.</title>
        <authorList>
            <person name="Probst A.J."/>
            <person name="Ladd B."/>
            <person name="Jarett J.K."/>
            <person name="Geller-Mcgrath D.E."/>
            <person name="Sieber C.M.K."/>
            <person name="Emerson J.B."/>
            <person name="Anantharaman K."/>
            <person name="Thomas B.C."/>
            <person name="Malmstrom R."/>
            <person name="Stieglmeier M."/>
            <person name="Klingl A."/>
            <person name="Woyke T."/>
            <person name="Ryan C.M."/>
            <person name="Banfield J.F."/>
        </authorList>
    </citation>
    <scope>NUCLEOTIDE SEQUENCE [LARGE SCALE GENOMIC DNA]</scope>
</reference>
<evidence type="ECO:0000259" key="1">
    <source>
        <dbReference type="Pfam" id="PF20797"/>
    </source>
</evidence>
<dbReference type="InterPro" id="IPR048769">
    <property type="entry name" value="HepT-like_dom"/>
</dbReference>
<dbReference type="EMBL" id="PFKI01000026">
    <property type="protein sequence ID" value="PIY20458.1"/>
    <property type="molecule type" value="Genomic_DNA"/>
</dbReference>
<protein>
    <recommendedName>
        <fullName evidence="1">HepT-like domain-containing protein</fullName>
    </recommendedName>
</protein>
<dbReference type="Pfam" id="PF20797">
    <property type="entry name" value="HepT-like_2"/>
    <property type="match status" value="1"/>
</dbReference>
<feature type="domain" description="HepT-like" evidence="1">
    <location>
        <begin position="47"/>
        <end position="144"/>
    </location>
</feature>
<name>A0A2M7P580_9BACT</name>
<sequence length="151" mass="17607">MNLNELKNEINFGLGNLESIYQSILEFSRQEIEERVKVSALTYECLGYYNAIEHLIIRLLKYLKIEIPSGPFSHRDTLKALLSITKEKDVDNDTIKVIENLMAFRHIATKIYGFLINWSKLKFIIRDIETSHNQIKRFFTNVLDAIQAGDK</sequence>
<organism evidence="2 3">
    <name type="scientific">Candidatus Desantisbacteria bacterium CG_4_10_14_3_um_filter_40_18</name>
    <dbReference type="NCBI Taxonomy" id="1974544"/>
    <lineage>
        <taxon>Bacteria</taxon>
        <taxon>Candidatus Desantisiibacteriota</taxon>
    </lineage>
</organism>
<gene>
    <name evidence="2" type="ORF">COZ13_00685</name>
</gene>
<accession>A0A2M7P580</accession>
<evidence type="ECO:0000313" key="3">
    <source>
        <dbReference type="Proteomes" id="UP000231028"/>
    </source>
</evidence>
<dbReference type="Proteomes" id="UP000231028">
    <property type="component" value="Unassembled WGS sequence"/>
</dbReference>
<dbReference type="AlphaFoldDB" id="A0A2M7P580"/>
<evidence type="ECO:0000313" key="2">
    <source>
        <dbReference type="EMBL" id="PIY20458.1"/>
    </source>
</evidence>
<comment type="caution">
    <text evidence="2">The sequence shown here is derived from an EMBL/GenBank/DDBJ whole genome shotgun (WGS) entry which is preliminary data.</text>
</comment>